<dbReference type="InParanoid" id="A0A078API8"/>
<gene>
    <name evidence="17" type="primary">Contig18151.g19293</name>
    <name evidence="17" type="ORF">STYLEM_12269</name>
</gene>
<dbReference type="PANTHER" id="PTHR11006">
    <property type="entry name" value="PROTEIN ARGININE N-METHYLTRANSFERASE"/>
    <property type="match status" value="1"/>
</dbReference>
<evidence type="ECO:0000256" key="10">
    <source>
        <dbReference type="ARBA" id="ARBA00023163"/>
    </source>
</evidence>
<dbReference type="OrthoDB" id="7848332at2759"/>
<evidence type="ECO:0000256" key="1">
    <source>
        <dbReference type="ARBA" id="ARBA00004123"/>
    </source>
</evidence>
<dbReference type="Pfam" id="PF22528">
    <property type="entry name" value="PRMT_C"/>
    <property type="match status" value="1"/>
</dbReference>
<dbReference type="GO" id="GO:0005634">
    <property type="term" value="C:nucleus"/>
    <property type="evidence" value="ECO:0007669"/>
    <property type="project" value="UniProtKB-SubCell"/>
</dbReference>
<dbReference type="FunFam" id="3.40.50.150:FF:000003">
    <property type="entry name" value="Blast:Protein arginine N-methyltransferase 1"/>
    <property type="match status" value="1"/>
</dbReference>
<protein>
    <recommendedName>
        <fullName evidence="3">type I protein arginine methyltransferase</fullName>
        <ecNumber evidence="3">2.1.1.319</ecNumber>
    </recommendedName>
</protein>
<feature type="region of interest" description="Disordered" evidence="15">
    <location>
        <begin position="333"/>
        <end position="353"/>
    </location>
</feature>
<proteinExistence type="predicted"/>
<evidence type="ECO:0000256" key="9">
    <source>
        <dbReference type="ARBA" id="ARBA00023015"/>
    </source>
</evidence>
<organism evidence="17 18">
    <name type="scientific">Stylonychia lemnae</name>
    <name type="common">Ciliate</name>
    <dbReference type="NCBI Taxonomy" id="5949"/>
    <lineage>
        <taxon>Eukaryota</taxon>
        <taxon>Sar</taxon>
        <taxon>Alveolata</taxon>
        <taxon>Ciliophora</taxon>
        <taxon>Intramacronucleata</taxon>
        <taxon>Spirotrichea</taxon>
        <taxon>Stichotrichia</taxon>
        <taxon>Sporadotrichida</taxon>
        <taxon>Oxytrichidae</taxon>
        <taxon>Stylonychinae</taxon>
        <taxon>Stylonychia</taxon>
    </lineage>
</organism>
<comment type="subcellular location">
    <subcellularLocation>
        <location evidence="2">Cytoplasm</location>
    </subcellularLocation>
    <subcellularLocation>
        <location evidence="1">Nucleus</location>
    </subcellularLocation>
</comment>
<evidence type="ECO:0000256" key="3">
    <source>
        <dbReference type="ARBA" id="ARBA00011925"/>
    </source>
</evidence>
<dbReference type="AlphaFoldDB" id="A0A078API8"/>
<keyword evidence="5 14" id="KW-0489">Methyltransferase</keyword>
<accession>A0A078API8</accession>
<name>A0A078API8_STYLE</name>
<dbReference type="InterPro" id="IPR025799">
    <property type="entry name" value="Arg_MeTrfase"/>
</dbReference>
<keyword evidence="18" id="KW-1185">Reference proteome</keyword>
<dbReference type="Gene3D" id="3.40.50.150">
    <property type="entry name" value="Vaccinia Virus protein VP39"/>
    <property type="match status" value="1"/>
</dbReference>
<evidence type="ECO:0000313" key="17">
    <source>
        <dbReference type="EMBL" id="CDW83227.1"/>
    </source>
</evidence>
<dbReference type="InterPro" id="IPR029063">
    <property type="entry name" value="SAM-dependent_MTases_sf"/>
</dbReference>
<evidence type="ECO:0000313" key="18">
    <source>
        <dbReference type="Proteomes" id="UP000039865"/>
    </source>
</evidence>
<dbReference type="SUPFAM" id="SSF53335">
    <property type="entry name" value="S-adenosyl-L-methionine-dependent methyltransferases"/>
    <property type="match status" value="1"/>
</dbReference>
<dbReference type="CDD" id="cd02440">
    <property type="entry name" value="AdoMet_MTases"/>
    <property type="match status" value="1"/>
</dbReference>
<keyword evidence="9" id="KW-0805">Transcription regulation</keyword>
<keyword evidence="4" id="KW-0963">Cytoplasm</keyword>
<keyword evidence="8" id="KW-0156">Chromatin regulator</keyword>
<sequence>MLMDEVRTSHYRNAILNNRADFQDKIVMDVGCGSGILSLFAAQAGARKVYAIEASNMAESARKLIDANGFSQIIEVIQSKIEDITEDMIGKEVDIIVSEPLGTFLLNERMLETYVIAREKFLIAGGKMFPSTAHFCIMPFYDESIHLEQQNKCTFWDNKNFYGLDLTCLKEKAVQEKFSQPLIDTYDPNKKQINHFKLNSLCTNPDRLIFDFESYFFFKHRMEKTGLIHGYALYFDAIFKGSQQYVTLQTGPFTQATHWYQTRLLLREPLGVNKGQLVNGYLKMRANKEQTFDVSINVEIPVLNFDMKDPEYRGVYQNYSEYYNYNNQSQNQQQYYSQNSNQQIQGQSQNNQQWNQQYQNQYSGFPNL</sequence>
<evidence type="ECO:0000256" key="8">
    <source>
        <dbReference type="ARBA" id="ARBA00022853"/>
    </source>
</evidence>
<comment type="catalytic activity">
    <reaction evidence="13">
        <text>L-arginyl-[protein] + S-adenosyl-L-methionine = N(omega)-methyl-L-arginyl-[protein] + S-adenosyl-L-homocysteine + H(+)</text>
        <dbReference type="Rhea" id="RHEA:48100"/>
        <dbReference type="Rhea" id="RHEA-COMP:10532"/>
        <dbReference type="Rhea" id="RHEA-COMP:11990"/>
        <dbReference type="ChEBI" id="CHEBI:15378"/>
        <dbReference type="ChEBI" id="CHEBI:29965"/>
        <dbReference type="ChEBI" id="CHEBI:57856"/>
        <dbReference type="ChEBI" id="CHEBI:59789"/>
        <dbReference type="ChEBI" id="CHEBI:65280"/>
    </reaction>
    <physiologicalReaction direction="left-to-right" evidence="13">
        <dbReference type="Rhea" id="RHEA:48101"/>
    </physiologicalReaction>
</comment>
<keyword evidence="11" id="KW-0539">Nucleus</keyword>
<dbReference type="Pfam" id="PF06325">
    <property type="entry name" value="PrmA"/>
    <property type="match status" value="1"/>
</dbReference>
<keyword evidence="6 14" id="KW-0808">Transferase</keyword>
<feature type="domain" description="Protein arginine N-methyltransferase" evidence="16">
    <location>
        <begin position="134"/>
        <end position="297"/>
    </location>
</feature>
<keyword evidence="7 14" id="KW-0949">S-adenosyl-L-methionine</keyword>
<dbReference type="PROSITE" id="PS51678">
    <property type="entry name" value="SAM_MT_PRMT"/>
    <property type="match status" value="1"/>
</dbReference>
<comment type="catalytic activity">
    <reaction evidence="12">
        <text>L-arginyl-[protein] + 2 S-adenosyl-L-methionine = N(omega),N(omega)-dimethyl-L-arginyl-[protein] + 2 S-adenosyl-L-homocysteine + 2 H(+)</text>
        <dbReference type="Rhea" id="RHEA:48096"/>
        <dbReference type="Rhea" id="RHEA-COMP:10532"/>
        <dbReference type="Rhea" id="RHEA-COMP:11991"/>
        <dbReference type="ChEBI" id="CHEBI:15378"/>
        <dbReference type="ChEBI" id="CHEBI:29965"/>
        <dbReference type="ChEBI" id="CHEBI:57856"/>
        <dbReference type="ChEBI" id="CHEBI:59789"/>
        <dbReference type="ChEBI" id="CHEBI:61897"/>
        <dbReference type="EC" id="2.1.1.319"/>
    </reaction>
</comment>
<dbReference type="OMA" id="PLTRWFQ"/>
<keyword evidence="10" id="KW-0804">Transcription</keyword>
<dbReference type="EMBL" id="CCKQ01011659">
    <property type="protein sequence ID" value="CDW83227.1"/>
    <property type="molecule type" value="Genomic_DNA"/>
</dbReference>
<dbReference type="Proteomes" id="UP000039865">
    <property type="component" value="Unassembled WGS sequence"/>
</dbReference>
<dbReference type="GO" id="GO:0035242">
    <property type="term" value="F:protein-arginine omega-N asymmetric methyltransferase activity"/>
    <property type="evidence" value="ECO:0007669"/>
    <property type="project" value="UniProtKB-EC"/>
</dbReference>
<dbReference type="Gene3D" id="2.70.160.11">
    <property type="entry name" value="Hnrnp arginine n-methyltransferase1"/>
    <property type="match status" value="1"/>
</dbReference>
<reference evidence="17 18" key="1">
    <citation type="submission" date="2014-06" db="EMBL/GenBank/DDBJ databases">
        <authorList>
            <person name="Swart Estienne"/>
        </authorList>
    </citation>
    <scope>NUCLEOTIDE SEQUENCE [LARGE SCALE GENOMIC DNA]</scope>
    <source>
        <strain evidence="17 18">130c</strain>
    </source>
</reference>
<dbReference type="InterPro" id="IPR055135">
    <property type="entry name" value="PRMT_dom"/>
</dbReference>
<evidence type="ECO:0000256" key="6">
    <source>
        <dbReference type="ARBA" id="ARBA00022679"/>
    </source>
</evidence>
<evidence type="ECO:0000259" key="16">
    <source>
        <dbReference type="Pfam" id="PF22528"/>
    </source>
</evidence>
<evidence type="ECO:0000256" key="2">
    <source>
        <dbReference type="ARBA" id="ARBA00004496"/>
    </source>
</evidence>
<evidence type="ECO:0000256" key="11">
    <source>
        <dbReference type="ARBA" id="ARBA00023242"/>
    </source>
</evidence>
<dbReference type="PANTHER" id="PTHR11006:SF10">
    <property type="entry name" value="HISTONE-ARGININE METHYLTRANSFERASE CARMER-RELATED"/>
    <property type="match status" value="1"/>
</dbReference>
<evidence type="ECO:0000256" key="4">
    <source>
        <dbReference type="ARBA" id="ARBA00022490"/>
    </source>
</evidence>
<evidence type="ECO:0000256" key="15">
    <source>
        <dbReference type="SAM" id="MobiDB-lite"/>
    </source>
</evidence>
<evidence type="ECO:0000256" key="14">
    <source>
        <dbReference type="PROSITE-ProRule" id="PRU01015"/>
    </source>
</evidence>
<evidence type="ECO:0000256" key="5">
    <source>
        <dbReference type="ARBA" id="ARBA00022603"/>
    </source>
</evidence>
<evidence type="ECO:0000256" key="13">
    <source>
        <dbReference type="ARBA" id="ARBA00049303"/>
    </source>
</evidence>
<evidence type="ECO:0000256" key="7">
    <source>
        <dbReference type="ARBA" id="ARBA00022691"/>
    </source>
</evidence>
<dbReference type="GO" id="GO:0070611">
    <property type="term" value="F:histone H3R2 methyltransferase activity"/>
    <property type="evidence" value="ECO:0007669"/>
    <property type="project" value="TreeGrafter"/>
</dbReference>
<dbReference type="GO" id="GO:0032259">
    <property type="term" value="P:methylation"/>
    <property type="evidence" value="ECO:0007669"/>
    <property type="project" value="UniProtKB-KW"/>
</dbReference>
<dbReference type="GO" id="GO:0005737">
    <property type="term" value="C:cytoplasm"/>
    <property type="evidence" value="ECO:0007669"/>
    <property type="project" value="UniProtKB-SubCell"/>
</dbReference>
<evidence type="ECO:0000256" key="12">
    <source>
        <dbReference type="ARBA" id="ARBA00049086"/>
    </source>
</evidence>
<dbReference type="EC" id="2.1.1.319" evidence="3"/>